<feature type="chain" id="PRO_5025526346" evidence="1">
    <location>
        <begin position="20"/>
        <end position="301"/>
    </location>
</feature>
<evidence type="ECO:0000313" key="2">
    <source>
        <dbReference type="EMBL" id="KAE9631668.1"/>
    </source>
</evidence>
<proteinExistence type="predicted"/>
<reference evidence="2 3" key="1">
    <citation type="submission" date="2019-12" db="EMBL/GenBank/DDBJ databases">
        <authorList>
            <person name="Zhang Y.-J."/>
        </authorList>
    </citation>
    <scope>NUCLEOTIDE SEQUENCE [LARGE SCALE GENOMIC DNA]</scope>
    <source>
        <strain evidence="2 3">H18S-6</strain>
    </source>
</reference>
<sequence length="301" mass="33117">MRILSVVLALCCCGFAAEAQVRCNAVKAGQGRGWEVLGHNKTGVTGFLANPATEGQLTGRGVWFAPDTYFVVYPNIPIVYRGVERVMVMGDNGAFAAIALSALTCFPSGKVEREEEFVQGPRVLVGRHSRYGIAKKINCGTQITESYDRDINWSFKPVNVFSLGASYSYSHKAVYDGEYSKTIYAFYDELSKEQVIVREVQSCSGGAANNDPRWEIEVGNAGPFTFRRELLQQLGAIKFSIVTGKPIVSCGQQLDVIKTMLSHSPLPKVFYDQVASVIGEWDKFRDFKICHGTGRPFAPLG</sequence>
<evidence type="ECO:0000313" key="3">
    <source>
        <dbReference type="Proteomes" id="UP000441586"/>
    </source>
</evidence>
<dbReference type="Proteomes" id="UP000441586">
    <property type="component" value="Unassembled WGS sequence"/>
</dbReference>
<gene>
    <name evidence="2" type="ORF">GP644_04980</name>
</gene>
<keyword evidence="1" id="KW-0732">Signal</keyword>
<comment type="caution">
    <text evidence="2">The sequence shown here is derived from an EMBL/GenBank/DDBJ whole genome shotgun (WGS) entry which is preliminary data.</text>
</comment>
<feature type="signal peptide" evidence="1">
    <location>
        <begin position="1"/>
        <end position="19"/>
    </location>
</feature>
<protein>
    <submittedName>
        <fullName evidence="2">Uncharacterized protein</fullName>
    </submittedName>
</protein>
<dbReference type="AlphaFoldDB" id="A0A6A4RLN6"/>
<name>A0A6A4RLN6_9RHOB</name>
<organism evidence="2 3">
    <name type="scientific">Parasedimentitalea maritima</name>
    <dbReference type="NCBI Taxonomy" id="2578117"/>
    <lineage>
        <taxon>Bacteria</taxon>
        <taxon>Pseudomonadati</taxon>
        <taxon>Pseudomonadota</taxon>
        <taxon>Alphaproteobacteria</taxon>
        <taxon>Rhodobacterales</taxon>
        <taxon>Paracoccaceae</taxon>
        <taxon>Parasedimentitalea</taxon>
    </lineage>
</organism>
<dbReference type="EMBL" id="WSFO01000002">
    <property type="protein sequence ID" value="KAE9631668.1"/>
    <property type="molecule type" value="Genomic_DNA"/>
</dbReference>
<accession>A0A6A4RLN6</accession>
<evidence type="ECO:0000256" key="1">
    <source>
        <dbReference type="SAM" id="SignalP"/>
    </source>
</evidence>